<gene>
    <name evidence="1" type="ORF">G6N77_12395</name>
</gene>
<keyword evidence="2" id="KW-1185">Reference proteome</keyword>
<reference evidence="1 2" key="1">
    <citation type="submission" date="2020-02" db="EMBL/GenBank/DDBJ databases">
        <title>Genome sequence of the type strain DSM 27180 of Arthrobacter silviterrae.</title>
        <authorList>
            <person name="Gao J."/>
            <person name="Sun J."/>
        </authorList>
    </citation>
    <scope>NUCLEOTIDE SEQUENCE [LARGE SCALE GENOMIC DNA]</scope>
    <source>
        <strain evidence="1 2">DSM 27180</strain>
    </source>
</reference>
<dbReference type="Gene3D" id="3.40.630.30">
    <property type="match status" value="1"/>
</dbReference>
<evidence type="ECO:0000313" key="2">
    <source>
        <dbReference type="Proteomes" id="UP000479226"/>
    </source>
</evidence>
<evidence type="ECO:0000313" key="1">
    <source>
        <dbReference type="EMBL" id="NGN84250.1"/>
    </source>
</evidence>
<dbReference type="SUPFAM" id="SSF55729">
    <property type="entry name" value="Acyl-CoA N-acyltransferases (Nat)"/>
    <property type="match status" value="1"/>
</dbReference>
<protein>
    <submittedName>
        <fullName evidence="1">GNAT family N-acetyltransferase</fullName>
    </submittedName>
</protein>
<comment type="caution">
    <text evidence="1">The sequence shown here is derived from an EMBL/GenBank/DDBJ whole genome shotgun (WGS) entry which is preliminary data.</text>
</comment>
<dbReference type="Proteomes" id="UP000479226">
    <property type="component" value="Unassembled WGS sequence"/>
</dbReference>
<sequence>MTFDLSSAPIVRLAWERGLGLPEGSLVMGRDGSRITHATDDGRLTFVRLWEQSILTGPPAVLDAARAHSDDELSDHAVMLRLTRGFGGRGRGTQALYFADELEVRQPAGSIMVSHGNPEAVALEAMCPPDDVNDVGLAAMPHKFTLMGLPGQSRDPGADWDGDPQEAAHSAGPVACSAYAEFQGLLARLGTLVAPAHRKQGLGLLATSIAAHEALAAGLIVQWRADINNVPAHALAMAAGLSVAGLQTTVDLHTPHK</sequence>
<dbReference type="InterPro" id="IPR016181">
    <property type="entry name" value="Acyl_CoA_acyltransferase"/>
</dbReference>
<accession>A0ABX0DFU0</accession>
<dbReference type="EMBL" id="JAAKZI010000021">
    <property type="protein sequence ID" value="NGN84250.1"/>
    <property type="molecule type" value="Genomic_DNA"/>
</dbReference>
<name>A0ABX0DFU0_9MICC</name>
<proteinExistence type="predicted"/>
<dbReference type="RefSeq" id="WP_165182481.1">
    <property type="nucleotide sequence ID" value="NZ_JAAKZI010000021.1"/>
</dbReference>
<organism evidence="1 2">
    <name type="scientific">Arthrobacter silviterrae</name>
    <dbReference type="NCBI Taxonomy" id="2026658"/>
    <lineage>
        <taxon>Bacteria</taxon>
        <taxon>Bacillati</taxon>
        <taxon>Actinomycetota</taxon>
        <taxon>Actinomycetes</taxon>
        <taxon>Micrococcales</taxon>
        <taxon>Micrococcaceae</taxon>
        <taxon>Arthrobacter</taxon>
    </lineage>
</organism>